<dbReference type="KEGG" id="fax:FUAX_53050"/>
<proteinExistence type="predicted"/>
<name>A0AAU9CY55_9BACT</name>
<dbReference type="Proteomes" id="UP001348817">
    <property type="component" value="Plasmid pFA7"/>
</dbReference>
<evidence type="ECO:0000313" key="2">
    <source>
        <dbReference type="EMBL" id="BDD12873.1"/>
    </source>
</evidence>
<organism evidence="2 3">
    <name type="scientific">Fulvitalea axinellae</name>
    <dbReference type="NCBI Taxonomy" id="1182444"/>
    <lineage>
        <taxon>Bacteria</taxon>
        <taxon>Pseudomonadati</taxon>
        <taxon>Bacteroidota</taxon>
        <taxon>Cytophagia</taxon>
        <taxon>Cytophagales</taxon>
        <taxon>Persicobacteraceae</taxon>
        <taxon>Fulvitalea</taxon>
    </lineage>
</organism>
<protein>
    <recommendedName>
        <fullName evidence="4">DUF4198 domain-containing protein</fullName>
    </recommendedName>
</protein>
<evidence type="ECO:0000313" key="3">
    <source>
        <dbReference type="Proteomes" id="UP001348817"/>
    </source>
</evidence>
<dbReference type="AlphaFoldDB" id="A0AAU9CY55"/>
<keyword evidence="2" id="KW-0614">Plasmid</keyword>
<evidence type="ECO:0000256" key="1">
    <source>
        <dbReference type="SAM" id="MobiDB-lite"/>
    </source>
</evidence>
<reference evidence="2 3" key="1">
    <citation type="submission" date="2021-12" db="EMBL/GenBank/DDBJ databases">
        <title>Genome sequencing of bacteria with rrn-lacking chromosome and rrn-plasmid.</title>
        <authorList>
            <person name="Anda M."/>
            <person name="Iwasaki W."/>
        </authorList>
    </citation>
    <scope>NUCLEOTIDE SEQUENCE [LARGE SCALE GENOMIC DNA]</scope>
    <source>
        <strain evidence="2 3">DSM 100852</strain>
        <plasmid evidence="2 3">pFA7</plasmid>
    </source>
</reference>
<dbReference type="RefSeq" id="WP_338396065.1">
    <property type="nucleotide sequence ID" value="NZ_AP025321.1"/>
</dbReference>
<evidence type="ECO:0008006" key="4">
    <source>
        <dbReference type="Google" id="ProtNLM"/>
    </source>
</evidence>
<dbReference type="EMBL" id="AP025321">
    <property type="protein sequence ID" value="BDD12873.1"/>
    <property type="molecule type" value="Genomic_DNA"/>
</dbReference>
<feature type="region of interest" description="Disordered" evidence="1">
    <location>
        <begin position="325"/>
        <end position="347"/>
    </location>
</feature>
<accession>A0AAU9CY55</accession>
<keyword evidence="3" id="KW-1185">Reference proteome</keyword>
<geneLocation type="plasmid" evidence="2 3">
    <name>pFA7</name>
</geneLocation>
<gene>
    <name evidence="2" type="ORF">FUAX_53050</name>
</gene>
<sequence>MSKYFYSSLVIFLLVASLSELRGQQLAKLRFESGKQYAFIPVGVADTLEYREKNAGEWTRKSVATASELRIAVKDGTVYQWKRKGESVREFLSYIWVKEESLNSPSTHKLYPPLSKEYGRNIITVRDGILRFSFTENYDSDDPLYCRIVDGFGKEQLNLALGHKTLGANRYELDLRNYEPPVPFRTHKQYEIEVRDQLGRRHHLTFQLAPPLPPLKGHIGAVPLDVDCENPGKVARVSYTGRVSGGTPPYNITWKIALDPEGVQLLYAPKHAKLATEEAETVVVAEKPLGYYVILLLYDACGKEGVEIAYIDCGSEEDTENVLHISPIDGDDTGNGSKGRRIGGDGL</sequence>